<dbReference type="EMBL" id="QGTW01000006">
    <property type="protein sequence ID" value="PWW28323.1"/>
    <property type="molecule type" value="Genomic_DNA"/>
</dbReference>
<sequence length="69" mass="8088">MILKERKIPLLIRKLEALLRRLPPLHPKIPLINEDLNKRIAGYKGEASIDFHLDFLDIKGLFIFHNLSM</sequence>
<reference evidence="1 2" key="1">
    <citation type="submission" date="2018-05" db="EMBL/GenBank/DDBJ databases">
        <title>Freshwater and sediment microbial communities from various areas in North America, analyzing microbe dynamics in response to fracking.</title>
        <authorList>
            <person name="Lamendella R."/>
        </authorList>
    </citation>
    <scope>NUCLEOTIDE SEQUENCE [LARGE SCALE GENOMIC DNA]</scope>
    <source>
        <strain evidence="1 2">15_TX</strain>
    </source>
</reference>
<comment type="caution">
    <text evidence="1">The sequence shown here is derived from an EMBL/GenBank/DDBJ whole genome shotgun (WGS) entry which is preliminary data.</text>
</comment>
<proteinExistence type="predicted"/>
<dbReference type="Proteomes" id="UP000247150">
    <property type="component" value="Unassembled WGS sequence"/>
</dbReference>
<organism evidence="1 2">
    <name type="scientific">Cytobacillus oceanisediminis</name>
    <dbReference type="NCBI Taxonomy" id="665099"/>
    <lineage>
        <taxon>Bacteria</taxon>
        <taxon>Bacillati</taxon>
        <taxon>Bacillota</taxon>
        <taxon>Bacilli</taxon>
        <taxon>Bacillales</taxon>
        <taxon>Bacillaceae</taxon>
        <taxon>Cytobacillus</taxon>
    </lineage>
</organism>
<protein>
    <submittedName>
        <fullName evidence="1">Uncharacterized protein</fullName>
    </submittedName>
</protein>
<accession>A0A2V3A0P4</accession>
<evidence type="ECO:0000313" key="2">
    <source>
        <dbReference type="Proteomes" id="UP000247150"/>
    </source>
</evidence>
<gene>
    <name evidence="1" type="ORF">DFO73_106139</name>
</gene>
<name>A0A2V3A0P4_9BACI</name>
<dbReference type="AlphaFoldDB" id="A0A2V3A0P4"/>
<dbReference type="RefSeq" id="WP_258309456.1">
    <property type="nucleotide sequence ID" value="NZ_QGTW01000006.1"/>
</dbReference>
<evidence type="ECO:0000313" key="1">
    <source>
        <dbReference type="EMBL" id="PWW28323.1"/>
    </source>
</evidence>